<dbReference type="InterPro" id="IPR000589">
    <property type="entry name" value="Ribosomal_uS15"/>
</dbReference>
<evidence type="ECO:0000256" key="1">
    <source>
        <dbReference type="ARBA" id="ARBA00008434"/>
    </source>
</evidence>
<reference evidence="5" key="1">
    <citation type="journal article" date="2016" name="Proc. Natl. Acad. Sci. U.S.A.">
        <title>Lipid metabolic changes in an early divergent fungus govern the establishment of a mutualistic symbiosis with endobacteria.</title>
        <authorList>
            <person name="Lastovetsky O.A."/>
            <person name="Gaspar M.L."/>
            <person name="Mondo S.J."/>
            <person name="LaButti K.M."/>
            <person name="Sandor L."/>
            <person name="Grigoriev I.V."/>
            <person name="Henry S.A."/>
            <person name="Pawlowska T.E."/>
        </authorList>
    </citation>
    <scope>NUCLEOTIDE SEQUENCE [LARGE SCALE GENOMIC DNA]</scope>
    <source>
        <strain evidence="5">ATCC 52814</strain>
    </source>
</reference>
<accession>A0A1X0R5A4</accession>
<evidence type="ECO:0000256" key="4">
    <source>
        <dbReference type="RuleBase" id="RU003919"/>
    </source>
</evidence>
<dbReference type="GO" id="GO:1990904">
    <property type="term" value="C:ribonucleoprotein complex"/>
    <property type="evidence" value="ECO:0007669"/>
    <property type="project" value="UniProtKB-KW"/>
</dbReference>
<dbReference type="NCBIfam" id="TIGR00952">
    <property type="entry name" value="S15_bact"/>
    <property type="match status" value="1"/>
</dbReference>
<dbReference type="SUPFAM" id="SSF47060">
    <property type="entry name" value="S15/NS1 RNA-binding domain"/>
    <property type="match status" value="1"/>
</dbReference>
<dbReference type="GO" id="GO:0005737">
    <property type="term" value="C:cytoplasm"/>
    <property type="evidence" value="ECO:0007669"/>
    <property type="project" value="UniProtKB-ARBA"/>
</dbReference>
<gene>
    <name evidence="5" type="ORF">BCV72DRAFT_112603</name>
</gene>
<proteinExistence type="inferred from homology"/>
<dbReference type="VEuPathDB" id="FungiDB:BCV72DRAFT_112603"/>
<comment type="similarity">
    <text evidence="1 4">Belongs to the universal ribosomal protein uS15 family.</text>
</comment>
<dbReference type="Pfam" id="PF00312">
    <property type="entry name" value="Ribosomal_S15"/>
    <property type="match status" value="1"/>
</dbReference>
<dbReference type="OrthoDB" id="441444at2759"/>
<dbReference type="Proteomes" id="UP000242414">
    <property type="component" value="Unassembled WGS sequence"/>
</dbReference>
<organism evidence="5">
    <name type="scientific">Rhizopus microsporus var. microsporus</name>
    <dbReference type="NCBI Taxonomy" id="86635"/>
    <lineage>
        <taxon>Eukaryota</taxon>
        <taxon>Fungi</taxon>
        <taxon>Fungi incertae sedis</taxon>
        <taxon>Mucoromycota</taxon>
        <taxon>Mucoromycotina</taxon>
        <taxon>Mucoromycetes</taxon>
        <taxon>Mucorales</taxon>
        <taxon>Mucorineae</taxon>
        <taxon>Rhizopodaceae</taxon>
        <taxon>Rhizopus</taxon>
    </lineage>
</organism>
<dbReference type="GO" id="GO:0006412">
    <property type="term" value="P:translation"/>
    <property type="evidence" value="ECO:0007669"/>
    <property type="project" value="InterPro"/>
</dbReference>
<evidence type="ECO:0008006" key="6">
    <source>
        <dbReference type="Google" id="ProtNLM"/>
    </source>
</evidence>
<protein>
    <recommendedName>
        <fullName evidence="6">S15/NS1 RNA-binding domain-containing protein</fullName>
    </recommendedName>
</protein>
<evidence type="ECO:0000313" key="5">
    <source>
        <dbReference type="EMBL" id="ORE07172.1"/>
    </source>
</evidence>
<dbReference type="GO" id="GO:0003735">
    <property type="term" value="F:structural constituent of ribosome"/>
    <property type="evidence" value="ECO:0007669"/>
    <property type="project" value="InterPro"/>
</dbReference>
<dbReference type="EMBL" id="KV921909">
    <property type="protein sequence ID" value="ORE07172.1"/>
    <property type="molecule type" value="Genomic_DNA"/>
</dbReference>
<dbReference type="GO" id="GO:0005840">
    <property type="term" value="C:ribosome"/>
    <property type="evidence" value="ECO:0007669"/>
    <property type="project" value="UniProtKB-KW"/>
</dbReference>
<dbReference type="PANTHER" id="PTHR23321">
    <property type="entry name" value="RIBOSOMAL PROTEIN S15, BACTERIAL AND ORGANELLAR"/>
    <property type="match status" value="1"/>
</dbReference>
<dbReference type="HAMAP" id="MF_01343_B">
    <property type="entry name" value="Ribosomal_uS15_B"/>
    <property type="match status" value="1"/>
</dbReference>
<dbReference type="SMART" id="SM01387">
    <property type="entry name" value="Ribosomal_S15"/>
    <property type="match status" value="1"/>
</dbReference>
<name>A0A1X0R5A4_RHIZD</name>
<sequence>MLSRLSSCRSATSSVFKHEFHSSAASFAKKHPKQVKKENLAKRAAKIAELERTKPSVIVSRPAPFFETLLTPADAYQQHKTGYMHFLDEKDQQFLFEETPKKVVEASHTAAVDGMESALKQEQDKVETLQKIISLQNGNAKAVQIYNIHKAIDWFKRKEGDTGSPEVQAAILTVRIHNLNNHLSQHRKDKHNYKQLRTMVHDRAKILKYLKSKDPQRYYTCLEQLGLQPRAVEGEITL</sequence>
<dbReference type="InterPro" id="IPR005290">
    <property type="entry name" value="Ribosomal_uS15_bac-type"/>
</dbReference>
<evidence type="ECO:0000256" key="2">
    <source>
        <dbReference type="ARBA" id="ARBA00022980"/>
    </source>
</evidence>
<dbReference type="AlphaFoldDB" id="A0A1X0R5A4"/>
<dbReference type="InterPro" id="IPR009068">
    <property type="entry name" value="uS15_NS1_RNA-bd_sf"/>
</dbReference>
<dbReference type="Gene3D" id="1.10.287.10">
    <property type="entry name" value="S15/NS1, RNA-binding"/>
    <property type="match status" value="1"/>
</dbReference>
<dbReference type="PANTHER" id="PTHR23321:SF26">
    <property type="entry name" value="SMALL RIBOSOMAL SUBUNIT PROTEIN US15M"/>
    <property type="match status" value="1"/>
</dbReference>
<evidence type="ECO:0000256" key="3">
    <source>
        <dbReference type="ARBA" id="ARBA00023274"/>
    </source>
</evidence>
<dbReference type="PROSITE" id="PS00362">
    <property type="entry name" value="RIBOSOMAL_S15"/>
    <property type="match status" value="1"/>
</dbReference>
<dbReference type="CDD" id="cd00353">
    <property type="entry name" value="Ribosomal_S15p_S13e"/>
    <property type="match status" value="1"/>
</dbReference>
<keyword evidence="2 4" id="KW-0689">Ribosomal protein</keyword>
<keyword evidence="3 4" id="KW-0687">Ribonucleoprotein</keyword>